<dbReference type="AlphaFoldDB" id="A0A0B8P2J1"/>
<reference evidence="9 10" key="1">
    <citation type="submission" date="2015-01" db="EMBL/GenBank/DDBJ databases">
        <title>Vibrio sp. C1 JCM 19231 whole genome shotgun sequence.</title>
        <authorList>
            <person name="Sawabe T."/>
            <person name="Meirelles P."/>
            <person name="Feng G."/>
            <person name="Sayaka M."/>
            <person name="Hattori M."/>
            <person name="Ohkuma M."/>
        </authorList>
    </citation>
    <scope>NUCLEOTIDE SEQUENCE [LARGE SCALE GENOMIC DNA]</scope>
    <source>
        <strain evidence="10">JCM 19231</strain>
    </source>
</reference>
<evidence type="ECO:0000256" key="1">
    <source>
        <dbReference type="ARBA" id="ARBA00004496"/>
    </source>
</evidence>
<evidence type="ECO:0000256" key="2">
    <source>
        <dbReference type="ARBA" id="ARBA00007027"/>
    </source>
</evidence>
<dbReference type="InterPro" id="IPR010921">
    <property type="entry name" value="Trp_repressor/repl_initiator"/>
</dbReference>
<evidence type="ECO:0000256" key="4">
    <source>
        <dbReference type="ARBA" id="ARBA00022491"/>
    </source>
</evidence>
<dbReference type="HAMAP" id="MF_00475">
    <property type="entry name" value="Trp_repressor"/>
    <property type="match status" value="1"/>
</dbReference>
<dbReference type="InterPro" id="IPR038116">
    <property type="entry name" value="TrpR-like_sf"/>
</dbReference>
<protein>
    <recommendedName>
        <fullName evidence="8">Trp operon repressor homolog</fullName>
    </recommendedName>
</protein>
<evidence type="ECO:0000256" key="7">
    <source>
        <dbReference type="ARBA" id="ARBA00023163"/>
    </source>
</evidence>
<keyword evidence="4 8" id="KW-0678">Repressor</keyword>
<dbReference type="PIRSF" id="PIRSF003196">
    <property type="entry name" value="Trp_repressor"/>
    <property type="match status" value="1"/>
</dbReference>
<dbReference type="GO" id="GO:0003700">
    <property type="term" value="F:DNA-binding transcription factor activity"/>
    <property type="evidence" value="ECO:0007669"/>
    <property type="project" value="UniProtKB-UniRule"/>
</dbReference>
<dbReference type="EMBL" id="BBRZ01000106">
    <property type="protein sequence ID" value="GAM58812.1"/>
    <property type="molecule type" value="Genomic_DNA"/>
</dbReference>
<evidence type="ECO:0000256" key="3">
    <source>
        <dbReference type="ARBA" id="ARBA00022490"/>
    </source>
</evidence>
<dbReference type="GO" id="GO:0043565">
    <property type="term" value="F:sequence-specific DNA binding"/>
    <property type="evidence" value="ECO:0007669"/>
    <property type="project" value="UniProtKB-UniRule"/>
</dbReference>
<keyword evidence="7 8" id="KW-0804">Transcription</keyword>
<comment type="subunit">
    <text evidence="8">Homodimer.</text>
</comment>
<evidence type="ECO:0000256" key="8">
    <source>
        <dbReference type="HAMAP-Rule" id="MF_00475"/>
    </source>
</evidence>
<dbReference type="Gene3D" id="1.10.1270.10">
    <property type="entry name" value="TrpR-like"/>
    <property type="match status" value="1"/>
</dbReference>
<evidence type="ECO:0000256" key="6">
    <source>
        <dbReference type="ARBA" id="ARBA00023125"/>
    </source>
</evidence>
<comment type="caution">
    <text evidence="9">The sequence shown here is derived from an EMBL/GenBank/DDBJ whole genome shotgun (WGS) entry which is preliminary data.</text>
</comment>
<sequence length="95" mass="10763">MSEEEWTKVLQMIEKAVDEGSQQTLLSIMLTADEREALVTRAKILDMLLNQQCSQRQISQDLGVGIATVTRGNNELKNRTDDELKVLSELLKKCQ</sequence>
<feature type="DNA-binding region" evidence="8">
    <location>
        <begin position="55"/>
        <end position="78"/>
    </location>
</feature>
<evidence type="ECO:0000313" key="10">
    <source>
        <dbReference type="Proteomes" id="UP000031671"/>
    </source>
</evidence>
<dbReference type="NCBIfam" id="TIGR01321">
    <property type="entry name" value="TrpR"/>
    <property type="match status" value="1"/>
</dbReference>
<reference evidence="9 10" key="2">
    <citation type="submission" date="2015-01" db="EMBL/GenBank/DDBJ databases">
        <authorList>
            <consortium name="NBRP consortium"/>
            <person name="Sawabe T."/>
            <person name="Meirelles P."/>
            <person name="Feng G."/>
            <person name="Sayaka M."/>
            <person name="Hattori M."/>
            <person name="Ohkuma M."/>
        </authorList>
    </citation>
    <scope>NUCLEOTIDE SEQUENCE [LARGE SCALE GENOMIC DNA]</scope>
    <source>
        <strain evidence="10">JCM 19231</strain>
    </source>
</reference>
<gene>
    <name evidence="8" type="primary">trpR</name>
    <name evidence="9" type="ORF">JCM19231_1191</name>
</gene>
<dbReference type="Pfam" id="PF01371">
    <property type="entry name" value="Trp_repressor"/>
    <property type="match status" value="1"/>
</dbReference>
<name>A0A0B8P2J1_9VIBR</name>
<evidence type="ECO:0000313" key="9">
    <source>
        <dbReference type="EMBL" id="GAM58812.1"/>
    </source>
</evidence>
<keyword evidence="10" id="KW-1185">Reference proteome</keyword>
<keyword evidence="3 8" id="KW-0963">Cytoplasm</keyword>
<dbReference type="RefSeq" id="WP_261834797.1">
    <property type="nucleotide sequence ID" value="NZ_AP024881.1"/>
</dbReference>
<accession>A0A0B8P2J1</accession>
<comment type="subcellular location">
    <subcellularLocation>
        <location evidence="1 8">Cytoplasm</location>
    </subcellularLocation>
</comment>
<dbReference type="PANTHER" id="PTHR38025:SF1">
    <property type="entry name" value="TRP OPERON REPRESSOR"/>
    <property type="match status" value="1"/>
</dbReference>
<comment type="function">
    <text evidence="8">This protein is an aporepressor. When complexed with L-tryptophan it binds the operator region of the trp operon and prevents the initiation of transcription.</text>
</comment>
<dbReference type="Proteomes" id="UP000031671">
    <property type="component" value="Unassembled WGS sequence"/>
</dbReference>
<dbReference type="GO" id="GO:0045892">
    <property type="term" value="P:negative regulation of DNA-templated transcription"/>
    <property type="evidence" value="ECO:0007669"/>
    <property type="project" value="UniProtKB-UniRule"/>
</dbReference>
<dbReference type="PANTHER" id="PTHR38025">
    <property type="entry name" value="TRP OPERON REPRESSOR"/>
    <property type="match status" value="1"/>
</dbReference>
<comment type="similarity">
    <text evidence="2 8">Belongs to the TrpR family.</text>
</comment>
<dbReference type="SUPFAM" id="SSF48295">
    <property type="entry name" value="TrpR-like"/>
    <property type="match status" value="1"/>
</dbReference>
<dbReference type="InterPro" id="IPR013335">
    <property type="entry name" value="Trp_repress_bac"/>
</dbReference>
<dbReference type="GO" id="GO:0005737">
    <property type="term" value="C:cytoplasm"/>
    <property type="evidence" value="ECO:0007669"/>
    <property type="project" value="UniProtKB-SubCell"/>
</dbReference>
<keyword evidence="5 8" id="KW-0805">Transcription regulation</keyword>
<evidence type="ECO:0000256" key="5">
    <source>
        <dbReference type="ARBA" id="ARBA00023015"/>
    </source>
</evidence>
<proteinExistence type="inferred from homology"/>
<dbReference type="InterPro" id="IPR000831">
    <property type="entry name" value="Trp_repress"/>
</dbReference>
<keyword evidence="6 8" id="KW-0238">DNA-binding</keyword>
<organism evidence="9 10">
    <name type="scientific">Vibrio ishigakensis</name>
    <dbReference type="NCBI Taxonomy" id="1481914"/>
    <lineage>
        <taxon>Bacteria</taxon>
        <taxon>Pseudomonadati</taxon>
        <taxon>Pseudomonadota</taxon>
        <taxon>Gammaproteobacteria</taxon>
        <taxon>Vibrionales</taxon>
        <taxon>Vibrionaceae</taxon>
        <taxon>Vibrio</taxon>
    </lineage>
</organism>